<gene>
    <name evidence="3" type="ORF">V1351_00745</name>
</gene>
<dbReference type="RefSeq" id="WP_338749769.1">
    <property type="nucleotide sequence ID" value="NZ_CP144913.1"/>
</dbReference>
<keyword evidence="4" id="KW-1185">Reference proteome</keyword>
<proteinExistence type="predicted"/>
<dbReference type="EMBL" id="CP144913">
    <property type="protein sequence ID" value="WXB76618.1"/>
    <property type="molecule type" value="Genomic_DNA"/>
</dbReference>
<accession>A0ABZ2MHW8</accession>
<dbReference type="Pfam" id="PF09899">
    <property type="entry name" value="DUF2126"/>
    <property type="match status" value="1"/>
</dbReference>
<dbReference type="Proteomes" id="UP001382727">
    <property type="component" value="Chromosome"/>
</dbReference>
<sequence length="1171" mass="126610">MTIRVALEHRTSYRFSQPVQVYPHTIRLRPAPHSRTPVPSYSLRIEPGNHFVNWQQDPFGNWLARVVFPDKVDHLEITVDLLADMTVINPFDFFVEDWAATFPFAYPAQLRDDLSPYLHPVGGEGGGGTSADVVAWLEDRLPSLLTAPREAAVGAGTPIVSFVVGLNRAIRESVDYTVRLEAGVQTPAHTLQRGIGSCRDSAWLLVAALRHLGLAARFVSGYLVQLSTDQSAVDGPDGPAEDFTDLHAWAEVYIPGAGWVGLDATSGLLCGEGHIPLSCTPHPSSAAPISGATGPVSVDFDFANTITRLAEDPRVTRPVDEAQWSRITEIGAAVDDLLAKGDVRLTMGGEPTFVAAGGTTHPQWHTAADGEQKRTLAMALARRLSGTGTLRHHGQGKWYPGEPLPRWAIMLADRTDGRPLWRDRDLLDDPWGEARLESGSPDAAGAARDLAVAIARRLGIDVEHLAAAVEDPLQRLVREARRPTGSEPAPGDLAPDDPGAADAQSRAARVAQVDADVDPDTPAAWVLPVFPAPDGRGWGTTTWRTRRGFLALVPGDSPAGLRLPLGSIAWGEGPVTPERSPFAPRGALPAASAPGTPSHEPTQARGPARVIPIDEAPRTALAVEHRDGHLFVFLPPLEDLEDAVELIAVIEAAAGEVGQPVVLEGYPPPGDERLRTMSITPDPGVIEVNVSPTSSWSELVEQTETVHEHARQIHLATEKFDLDGSHTGTGGGNHLTLGGATPADSPLLRRPDLLRSLVTYWQHHPSLSYLFSGRFIGPTSQAPRVDEGRADALYELEIAFAQMDHVLAMEHDELDVTEPLTEDSYVKQHTRPWLVDRLLRHLLTDITGNTHRAEFCIDKLFAPGTERGRLGLLEMRGFEMPPHPRMALLQALLVRSLVAKFWEEPYAAPLVHWGTRLHDRYLLPAFVAADLRDVLDDVNRYLTSRGVDRLDPAWFDPFLEFRFPRLGDTVVGGVELELRSAIEPWHVLGEEVSQSGTARYVDSSVEKVQVRAVGLVEGRHVVTCNGVPVPMVPVAEQGWGGPVGAKGATGAFVGGVRFRAWAPPSALHPTIGVHGPLVFDLVDRWAGRSLGGFTHHVTHPGGISYDSFPVNAAAAESRRAARFVVGGHTPGPIDVDALPDPLSSLGPAVTDFPVTLDLRRFPGTDRAPAGD</sequence>
<dbReference type="InterPro" id="IPR013589">
    <property type="entry name" value="Bac_transglu_N"/>
</dbReference>
<dbReference type="Gene3D" id="3.10.620.30">
    <property type="match status" value="1"/>
</dbReference>
<reference evidence="3 4" key="1">
    <citation type="submission" date="2024-02" db="EMBL/GenBank/DDBJ databases">
        <title>Janibacter sp. nov., isolated from gut of marine sandworm.</title>
        <authorList>
            <person name="Kim B."/>
            <person name="Jun M.O."/>
            <person name="Shin N.-R."/>
        </authorList>
    </citation>
    <scope>NUCLEOTIDE SEQUENCE [LARGE SCALE GENOMIC DNA]</scope>
    <source>
        <strain evidence="3 4">A1S7</strain>
    </source>
</reference>
<dbReference type="Pfam" id="PF01841">
    <property type="entry name" value="Transglut_core"/>
    <property type="match status" value="1"/>
</dbReference>
<dbReference type="SMART" id="SM00460">
    <property type="entry name" value="TGc"/>
    <property type="match status" value="1"/>
</dbReference>
<evidence type="ECO:0000313" key="4">
    <source>
        <dbReference type="Proteomes" id="UP001382727"/>
    </source>
</evidence>
<dbReference type="InterPro" id="IPR038765">
    <property type="entry name" value="Papain-like_cys_pep_sf"/>
</dbReference>
<feature type="domain" description="Transglutaminase-like" evidence="2">
    <location>
        <begin position="190"/>
        <end position="266"/>
    </location>
</feature>
<feature type="region of interest" description="Disordered" evidence="1">
    <location>
        <begin position="576"/>
        <end position="606"/>
    </location>
</feature>
<dbReference type="SUPFAM" id="SSF54001">
    <property type="entry name" value="Cysteine proteinases"/>
    <property type="match status" value="1"/>
</dbReference>
<dbReference type="Pfam" id="PF08379">
    <property type="entry name" value="Bact_transglu_N"/>
    <property type="match status" value="1"/>
</dbReference>
<feature type="region of interest" description="Disordered" evidence="1">
    <location>
        <begin position="482"/>
        <end position="513"/>
    </location>
</feature>
<organism evidence="3 4">
    <name type="scientific">Janibacter alittae</name>
    <dbReference type="NCBI Taxonomy" id="3115209"/>
    <lineage>
        <taxon>Bacteria</taxon>
        <taxon>Bacillati</taxon>
        <taxon>Actinomycetota</taxon>
        <taxon>Actinomycetes</taxon>
        <taxon>Micrococcales</taxon>
        <taxon>Intrasporangiaceae</taxon>
        <taxon>Janibacter</taxon>
    </lineage>
</organism>
<protein>
    <submittedName>
        <fullName evidence="3">Transglutaminase family protein</fullName>
    </submittedName>
</protein>
<evidence type="ECO:0000256" key="1">
    <source>
        <dbReference type="SAM" id="MobiDB-lite"/>
    </source>
</evidence>
<dbReference type="PANTHER" id="PTHR33490">
    <property type="entry name" value="BLR5614 PROTEIN-RELATED"/>
    <property type="match status" value="1"/>
</dbReference>
<dbReference type="PANTHER" id="PTHR33490:SF1">
    <property type="entry name" value="SLL1233 PROTEIN"/>
    <property type="match status" value="1"/>
</dbReference>
<name>A0ABZ2MHW8_9MICO</name>
<feature type="compositionally biased region" description="Low complexity" evidence="1">
    <location>
        <begin position="488"/>
        <end position="513"/>
    </location>
</feature>
<dbReference type="InterPro" id="IPR002931">
    <property type="entry name" value="Transglutaminase-like"/>
</dbReference>
<evidence type="ECO:0000313" key="3">
    <source>
        <dbReference type="EMBL" id="WXB76618.1"/>
    </source>
</evidence>
<evidence type="ECO:0000259" key="2">
    <source>
        <dbReference type="SMART" id="SM00460"/>
    </source>
</evidence>
<dbReference type="InterPro" id="IPR018667">
    <property type="entry name" value="DUF2126"/>
</dbReference>